<evidence type="ECO:0000256" key="10">
    <source>
        <dbReference type="ARBA" id="ARBA00048540"/>
    </source>
</evidence>
<keyword evidence="7" id="KW-0274">FAD</keyword>
<keyword evidence="5" id="KW-0808">Transferase</keyword>
<evidence type="ECO:0000256" key="8">
    <source>
        <dbReference type="ARBA" id="ARBA00022842"/>
    </source>
</evidence>
<comment type="catalytic activity">
    <reaction evidence="10">
        <text>L-threonyl-[protein] + FAD = FMN-L-threonyl-[protein] + AMP + H(+)</text>
        <dbReference type="Rhea" id="RHEA:36847"/>
        <dbReference type="Rhea" id="RHEA-COMP:11060"/>
        <dbReference type="Rhea" id="RHEA-COMP:11061"/>
        <dbReference type="ChEBI" id="CHEBI:15378"/>
        <dbReference type="ChEBI" id="CHEBI:30013"/>
        <dbReference type="ChEBI" id="CHEBI:57692"/>
        <dbReference type="ChEBI" id="CHEBI:74257"/>
        <dbReference type="ChEBI" id="CHEBI:456215"/>
        <dbReference type="EC" id="2.7.1.180"/>
    </reaction>
</comment>
<dbReference type="GO" id="GO:0016740">
    <property type="term" value="F:transferase activity"/>
    <property type="evidence" value="ECO:0007669"/>
    <property type="project" value="UniProtKB-KW"/>
</dbReference>
<comment type="cofactor">
    <cofactor evidence="1">
        <name>Mg(2+)</name>
        <dbReference type="ChEBI" id="CHEBI:18420"/>
    </cofactor>
</comment>
<dbReference type="AlphaFoldDB" id="A0A382H8B8"/>
<gene>
    <name evidence="11" type="ORF">METZ01_LOCUS236398</name>
</gene>
<evidence type="ECO:0000256" key="9">
    <source>
        <dbReference type="ARBA" id="ARBA00031306"/>
    </source>
</evidence>
<keyword evidence="6" id="KW-0479">Metal-binding</keyword>
<evidence type="ECO:0000256" key="6">
    <source>
        <dbReference type="ARBA" id="ARBA00022723"/>
    </source>
</evidence>
<dbReference type="PANTHER" id="PTHR30040:SF2">
    <property type="entry name" value="FAD:PROTEIN FMN TRANSFERASE"/>
    <property type="match status" value="1"/>
</dbReference>
<reference evidence="11" key="1">
    <citation type="submission" date="2018-05" db="EMBL/GenBank/DDBJ databases">
        <authorList>
            <person name="Lanie J.A."/>
            <person name="Ng W.-L."/>
            <person name="Kazmierczak K.M."/>
            <person name="Andrzejewski T.M."/>
            <person name="Davidsen T.M."/>
            <person name="Wayne K.J."/>
            <person name="Tettelin H."/>
            <person name="Glass J.I."/>
            <person name="Rusch D."/>
            <person name="Podicherti R."/>
            <person name="Tsui H.-C.T."/>
            <person name="Winkler M.E."/>
        </authorList>
    </citation>
    <scope>NUCLEOTIDE SEQUENCE</scope>
</reference>
<evidence type="ECO:0000313" key="11">
    <source>
        <dbReference type="EMBL" id="SVB83544.1"/>
    </source>
</evidence>
<dbReference type="PANTHER" id="PTHR30040">
    <property type="entry name" value="THIAMINE BIOSYNTHESIS LIPOPROTEIN APBE"/>
    <property type="match status" value="1"/>
</dbReference>
<protein>
    <recommendedName>
        <fullName evidence="3">FAD:protein FMN transferase</fullName>
        <ecNumber evidence="2">2.7.1.180</ecNumber>
    </recommendedName>
    <alternativeName>
        <fullName evidence="9">Flavin transferase</fullName>
    </alternativeName>
</protein>
<evidence type="ECO:0000256" key="7">
    <source>
        <dbReference type="ARBA" id="ARBA00022827"/>
    </source>
</evidence>
<accession>A0A382H8B8</accession>
<evidence type="ECO:0000256" key="1">
    <source>
        <dbReference type="ARBA" id="ARBA00001946"/>
    </source>
</evidence>
<dbReference type="GO" id="GO:0046872">
    <property type="term" value="F:metal ion binding"/>
    <property type="evidence" value="ECO:0007669"/>
    <property type="project" value="UniProtKB-KW"/>
</dbReference>
<dbReference type="SUPFAM" id="SSF143631">
    <property type="entry name" value="ApbE-like"/>
    <property type="match status" value="1"/>
</dbReference>
<feature type="non-terminal residue" evidence="11">
    <location>
        <position position="1"/>
    </location>
</feature>
<dbReference type="EC" id="2.7.1.180" evidence="2"/>
<evidence type="ECO:0000256" key="3">
    <source>
        <dbReference type="ARBA" id="ARBA00016337"/>
    </source>
</evidence>
<evidence type="ECO:0000256" key="5">
    <source>
        <dbReference type="ARBA" id="ARBA00022679"/>
    </source>
</evidence>
<feature type="non-terminal residue" evidence="11">
    <location>
        <position position="198"/>
    </location>
</feature>
<sequence length="198" mass="21944">MFRSLSIAATLALIFTACDGPSSLTILEGNTMGTTFQINYVSTDGLAATTVLKVGVDSVLSEVNRQMSTYIPDSEISWFNRSESTEPISVSKEFYYVVNRALYWSRKSDGAFDITVFPLLYLWGFGPGETGIPDQFPDSSSIHRRLSHVGYEKIRTEESSIVKLDPYISIDLNAIAKGFGVDAVFDYLKSQNISDMMV</sequence>
<organism evidence="11">
    <name type="scientific">marine metagenome</name>
    <dbReference type="NCBI Taxonomy" id="408172"/>
    <lineage>
        <taxon>unclassified sequences</taxon>
        <taxon>metagenomes</taxon>
        <taxon>ecological metagenomes</taxon>
    </lineage>
</organism>
<name>A0A382H8B8_9ZZZZ</name>
<dbReference type="InterPro" id="IPR024932">
    <property type="entry name" value="ApbE"/>
</dbReference>
<dbReference type="InterPro" id="IPR003374">
    <property type="entry name" value="ApbE-like_sf"/>
</dbReference>
<proteinExistence type="predicted"/>
<dbReference type="Pfam" id="PF02424">
    <property type="entry name" value="ApbE"/>
    <property type="match status" value="1"/>
</dbReference>
<keyword evidence="4" id="KW-0285">Flavoprotein</keyword>
<keyword evidence="8" id="KW-0460">Magnesium</keyword>
<dbReference type="Gene3D" id="3.10.520.10">
    <property type="entry name" value="ApbE-like domains"/>
    <property type="match status" value="1"/>
</dbReference>
<dbReference type="PROSITE" id="PS51257">
    <property type="entry name" value="PROKAR_LIPOPROTEIN"/>
    <property type="match status" value="1"/>
</dbReference>
<evidence type="ECO:0000256" key="4">
    <source>
        <dbReference type="ARBA" id="ARBA00022630"/>
    </source>
</evidence>
<evidence type="ECO:0000256" key="2">
    <source>
        <dbReference type="ARBA" id="ARBA00011955"/>
    </source>
</evidence>
<dbReference type="EMBL" id="UINC01059768">
    <property type="protein sequence ID" value="SVB83544.1"/>
    <property type="molecule type" value="Genomic_DNA"/>
</dbReference>